<proteinExistence type="predicted"/>
<dbReference type="EMBL" id="PKPP01002436">
    <property type="protein sequence ID" value="PWA75283.1"/>
    <property type="molecule type" value="Genomic_DNA"/>
</dbReference>
<comment type="caution">
    <text evidence="3">The sequence shown here is derived from an EMBL/GenBank/DDBJ whole genome shotgun (WGS) entry which is preliminary data.</text>
</comment>
<protein>
    <submittedName>
        <fullName evidence="3">Uncharacterized protein</fullName>
    </submittedName>
</protein>
<organism evidence="3 4">
    <name type="scientific">Artemisia annua</name>
    <name type="common">Sweet wormwood</name>
    <dbReference type="NCBI Taxonomy" id="35608"/>
    <lineage>
        <taxon>Eukaryota</taxon>
        <taxon>Viridiplantae</taxon>
        <taxon>Streptophyta</taxon>
        <taxon>Embryophyta</taxon>
        <taxon>Tracheophyta</taxon>
        <taxon>Spermatophyta</taxon>
        <taxon>Magnoliopsida</taxon>
        <taxon>eudicotyledons</taxon>
        <taxon>Gunneridae</taxon>
        <taxon>Pentapetalae</taxon>
        <taxon>asterids</taxon>
        <taxon>campanulids</taxon>
        <taxon>Asterales</taxon>
        <taxon>Asteraceae</taxon>
        <taxon>Asteroideae</taxon>
        <taxon>Anthemideae</taxon>
        <taxon>Artemisiinae</taxon>
        <taxon>Artemisia</taxon>
    </lineage>
</organism>
<feature type="region of interest" description="Disordered" evidence="2">
    <location>
        <begin position="1"/>
        <end position="20"/>
    </location>
</feature>
<evidence type="ECO:0000256" key="1">
    <source>
        <dbReference type="SAM" id="Coils"/>
    </source>
</evidence>
<dbReference type="OrthoDB" id="1925512at2759"/>
<keyword evidence="4" id="KW-1185">Reference proteome</keyword>
<keyword evidence="1" id="KW-0175">Coiled coil</keyword>
<gene>
    <name evidence="3" type="ORF">CTI12_AA247940</name>
</gene>
<feature type="compositionally biased region" description="Polar residues" evidence="2">
    <location>
        <begin position="366"/>
        <end position="379"/>
    </location>
</feature>
<reference evidence="3 4" key="1">
    <citation type="journal article" date="2018" name="Mol. Plant">
        <title>The genome of Artemisia annua provides insight into the evolution of Asteraceae family and artemisinin biosynthesis.</title>
        <authorList>
            <person name="Shen Q."/>
            <person name="Zhang L."/>
            <person name="Liao Z."/>
            <person name="Wang S."/>
            <person name="Yan T."/>
            <person name="Shi P."/>
            <person name="Liu M."/>
            <person name="Fu X."/>
            <person name="Pan Q."/>
            <person name="Wang Y."/>
            <person name="Lv Z."/>
            <person name="Lu X."/>
            <person name="Zhang F."/>
            <person name="Jiang W."/>
            <person name="Ma Y."/>
            <person name="Chen M."/>
            <person name="Hao X."/>
            <person name="Li L."/>
            <person name="Tang Y."/>
            <person name="Lv G."/>
            <person name="Zhou Y."/>
            <person name="Sun X."/>
            <person name="Brodelius P.E."/>
            <person name="Rose J.K.C."/>
            <person name="Tang K."/>
        </authorList>
    </citation>
    <scope>NUCLEOTIDE SEQUENCE [LARGE SCALE GENOMIC DNA]</scope>
    <source>
        <strain evidence="4">cv. Huhao1</strain>
        <tissue evidence="3">Leaf</tissue>
    </source>
</reference>
<name>A0A2U1NP47_ARTAN</name>
<feature type="coiled-coil region" evidence="1">
    <location>
        <begin position="275"/>
        <end position="302"/>
    </location>
</feature>
<evidence type="ECO:0000313" key="4">
    <source>
        <dbReference type="Proteomes" id="UP000245207"/>
    </source>
</evidence>
<evidence type="ECO:0000256" key="2">
    <source>
        <dbReference type="SAM" id="MobiDB-lite"/>
    </source>
</evidence>
<feature type="region of interest" description="Disordered" evidence="2">
    <location>
        <begin position="366"/>
        <end position="386"/>
    </location>
</feature>
<feature type="compositionally biased region" description="Polar residues" evidence="2">
    <location>
        <begin position="10"/>
        <end position="20"/>
    </location>
</feature>
<dbReference type="AlphaFoldDB" id="A0A2U1NP47"/>
<sequence>MANHPHRSSRSQNLQHQSPSMAKLRLKLARVASRHDQLKLSFNHLKSHIESGLLEAEDVFSSLAVPLVKIVGLKTAQMAKEGRSSTIFMNTGFSFKDECEETRKSFSTGDKDRGIRRLEEEYTNSAIKVSKELIHKKRDQLIQLMQLLKQIEGCVNSSQKSIFQTIDGHKDNIHTYLQKAVTYVSAVQQQSSHDGHAYNITLKLLKAIYVHVCEILSSVEGGVDSLINKLTEQMCQPMIEYARSFKAEITSGTCPRLLATLEAMKGVTRDGRVELEQARKMVRVAEEKKREALGMLKESEERMKKMRQYMESTGHSSKNKLLAPQEDQVKDDKLLWELLKKKQTRQQPASPFGPKELLQVGTSTRQHQSMMGNPSITHRPTTRAYGKLNAHSLRSVLPLGSSPSVTRSQVLSRKR</sequence>
<dbReference type="Proteomes" id="UP000245207">
    <property type="component" value="Unassembled WGS sequence"/>
</dbReference>
<accession>A0A2U1NP47</accession>
<evidence type="ECO:0000313" key="3">
    <source>
        <dbReference type="EMBL" id="PWA75283.1"/>
    </source>
</evidence>
<dbReference type="STRING" id="35608.A0A2U1NP47"/>